<dbReference type="GO" id="GO:0009103">
    <property type="term" value="P:lipopolysaccharide biosynthetic process"/>
    <property type="evidence" value="ECO:0007669"/>
    <property type="project" value="UniProtKB-KW"/>
</dbReference>
<evidence type="ECO:0000256" key="3">
    <source>
        <dbReference type="ARBA" id="ARBA00022516"/>
    </source>
</evidence>
<evidence type="ECO:0000256" key="5">
    <source>
        <dbReference type="ARBA" id="ARBA00022556"/>
    </source>
</evidence>
<feature type="domain" description="EamA" evidence="12">
    <location>
        <begin position="141"/>
        <end position="274"/>
    </location>
</feature>
<dbReference type="Gene3D" id="1.10.3730.20">
    <property type="match status" value="2"/>
</dbReference>
<proteinExistence type="predicted"/>
<dbReference type="SUPFAM" id="SSF103481">
    <property type="entry name" value="Multidrug resistance efflux transporter EmrE"/>
    <property type="match status" value="2"/>
</dbReference>
<feature type="transmembrane region" description="Helical" evidence="11">
    <location>
        <begin position="88"/>
        <end position="108"/>
    </location>
</feature>
<evidence type="ECO:0000256" key="10">
    <source>
        <dbReference type="ARBA" id="ARBA00023136"/>
    </source>
</evidence>
<reference evidence="13 14" key="1">
    <citation type="submission" date="2019-01" db="EMBL/GenBank/DDBJ databases">
        <title>The draft genome of Rhizobium sp. 24NR.</title>
        <authorList>
            <person name="Liu L."/>
            <person name="Liang L."/>
            <person name="Shi S."/>
            <person name="Xu L."/>
            <person name="Wang X."/>
            <person name="Li L."/>
            <person name="Zhang X."/>
        </authorList>
    </citation>
    <scope>NUCLEOTIDE SEQUENCE [LARGE SCALE GENOMIC DNA]</scope>
    <source>
        <strain evidence="13 14">24NR</strain>
    </source>
</reference>
<keyword evidence="5" id="KW-0441">Lipid A biosynthesis</keyword>
<dbReference type="InterPro" id="IPR000390">
    <property type="entry name" value="Small_drug/metabolite_transptr"/>
</dbReference>
<dbReference type="GO" id="GO:0009245">
    <property type="term" value="P:lipid A biosynthetic process"/>
    <property type="evidence" value="ECO:0007669"/>
    <property type="project" value="UniProtKB-KW"/>
</dbReference>
<evidence type="ECO:0000256" key="6">
    <source>
        <dbReference type="ARBA" id="ARBA00022692"/>
    </source>
</evidence>
<comment type="subcellular location">
    <subcellularLocation>
        <location evidence="1">Cell membrane</location>
        <topology evidence="1">Multi-pass membrane protein</topology>
    </subcellularLocation>
</comment>
<evidence type="ECO:0000256" key="4">
    <source>
        <dbReference type="ARBA" id="ARBA00022519"/>
    </source>
</evidence>
<evidence type="ECO:0000256" key="9">
    <source>
        <dbReference type="ARBA" id="ARBA00023098"/>
    </source>
</evidence>
<keyword evidence="10 11" id="KW-0472">Membrane</keyword>
<organism evidence="13 14">
    <name type="scientific">Neorhizobium lilium</name>
    <dbReference type="NCBI Taxonomy" id="2503024"/>
    <lineage>
        <taxon>Bacteria</taxon>
        <taxon>Pseudomonadati</taxon>
        <taxon>Pseudomonadota</taxon>
        <taxon>Alphaproteobacteria</taxon>
        <taxon>Hyphomicrobiales</taxon>
        <taxon>Rhizobiaceae</taxon>
        <taxon>Rhizobium/Agrobacterium group</taxon>
        <taxon>Neorhizobium</taxon>
    </lineage>
</organism>
<feature type="transmembrane region" description="Helical" evidence="11">
    <location>
        <begin position="170"/>
        <end position="191"/>
    </location>
</feature>
<evidence type="ECO:0000256" key="7">
    <source>
        <dbReference type="ARBA" id="ARBA00022985"/>
    </source>
</evidence>
<dbReference type="Proteomes" id="UP000287687">
    <property type="component" value="Unassembled WGS sequence"/>
</dbReference>
<dbReference type="PANTHER" id="PTHR30561">
    <property type="entry name" value="SMR FAMILY PROTON-DEPENDENT DRUG EFFLUX TRANSPORTER SUGE"/>
    <property type="match status" value="1"/>
</dbReference>
<gene>
    <name evidence="13" type="ORF">EPK99_15710</name>
</gene>
<evidence type="ECO:0000256" key="11">
    <source>
        <dbReference type="SAM" id="Phobius"/>
    </source>
</evidence>
<feature type="transmembrane region" description="Helical" evidence="11">
    <location>
        <begin position="258"/>
        <end position="275"/>
    </location>
</feature>
<dbReference type="GO" id="GO:0022857">
    <property type="term" value="F:transmembrane transporter activity"/>
    <property type="evidence" value="ECO:0007669"/>
    <property type="project" value="InterPro"/>
</dbReference>
<evidence type="ECO:0000256" key="2">
    <source>
        <dbReference type="ARBA" id="ARBA00022475"/>
    </source>
</evidence>
<protein>
    <submittedName>
        <fullName evidence="13">EamA family transporter</fullName>
    </submittedName>
</protein>
<keyword evidence="6 11" id="KW-0812">Transmembrane</keyword>
<comment type="caution">
    <text evidence="13">The sequence shown here is derived from an EMBL/GenBank/DDBJ whole genome shotgun (WGS) entry which is preliminary data.</text>
</comment>
<keyword evidence="2" id="KW-1003">Cell membrane</keyword>
<dbReference type="AlphaFoldDB" id="A0A444LFY0"/>
<keyword evidence="3" id="KW-0444">Lipid biosynthesis</keyword>
<evidence type="ECO:0000259" key="12">
    <source>
        <dbReference type="Pfam" id="PF00892"/>
    </source>
</evidence>
<accession>A0A444LFY0</accession>
<keyword evidence="8 11" id="KW-1133">Transmembrane helix</keyword>
<keyword evidence="7" id="KW-0448">Lipopolysaccharide biosynthesis</keyword>
<dbReference type="RefSeq" id="WP_128444012.1">
    <property type="nucleotide sequence ID" value="NZ_SBIP01000003.1"/>
</dbReference>
<evidence type="ECO:0000313" key="14">
    <source>
        <dbReference type="Proteomes" id="UP000287687"/>
    </source>
</evidence>
<dbReference type="PANTHER" id="PTHR30561:SF9">
    <property type="entry name" value="4-AMINO-4-DEOXY-L-ARABINOSE-PHOSPHOUNDECAPRENOL FLIPPASE SUBUNIT ARNF-RELATED"/>
    <property type="match status" value="1"/>
</dbReference>
<feature type="transmembrane region" description="Helical" evidence="11">
    <location>
        <begin position="30"/>
        <end position="49"/>
    </location>
</feature>
<sequence length="276" mass="28949">MSATVISLALFAAILHASWNAFLRNGADRLWTVTVMSFSGTVLALPFLLIHPLPSSGAWPYIVLSALLQVAYSVFLVAAYRYGELGQVYPVVRGTVPLLVTLGSFIFGSDRLGSHQMAGVVLIAVGIMSLTLGKGRATASSIFLALATGAIIAAYATVDSLGVRQAGSSGVYAAWVLVLYGTFLPAVFVIMRRQLTVDFRSSDTWKALGGGVVAMVAYGAVIAAFSLGPAGPITALRETSVIFAVLIGWLFMGESLTLRRVFACLVVAAGAILLGR</sequence>
<name>A0A444LFY0_9HYPH</name>
<evidence type="ECO:0000256" key="1">
    <source>
        <dbReference type="ARBA" id="ARBA00004651"/>
    </source>
</evidence>
<keyword evidence="9" id="KW-0443">Lipid metabolism</keyword>
<evidence type="ECO:0000256" key="8">
    <source>
        <dbReference type="ARBA" id="ARBA00022989"/>
    </source>
</evidence>
<keyword evidence="4" id="KW-0997">Cell inner membrane</keyword>
<dbReference type="InterPro" id="IPR037185">
    <property type="entry name" value="EmrE-like"/>
</dbReference>
<dbReference type="EMBL" id="SBIP01000003">
    <property type="protein sequence ID" value="RWX77098.1"/>
    <property type="molecule type" value="Genomic_DNA"/>
</dbReference>
<feature type="domain" description="EamA" evidence="12">
    <location>
        <begin position="6"/>
        <end position="130"/>
    </location>
</feature>
<dbReference type="InterPro" id="IPR000620">
    <property type="entry name" value="EamA_dom"/>
</dbReference>
<dbReference type="OrthoDB" id="9783707at2"/>
<dbReference type="GO" id="GO:0005886">
    <property type="term" value="C:plasma membrane"/>
    <property type="evidence" value="ECO:0007669"/>
    <property type="project" value="UniProtKB-SubCell"/>
</dbReference>
<feature type="transmembrane region" description="Helical" evidence="11">
    <location>
        <begin position="207"/>
        <end position="228"/>
    </location>
</feature>
<keyword evidence="14" id="KW-1185">Reference proteome</keyword>
<feature type="transmembrane region" description="Helical" evidence="11">
    <location>
        <begin position="139"/>
        <end position="158"/>
    </location>
</feature>
<feature type="transmembrane region" description="Helical" evidence="11">
    <location>
        <begin position="115"/>
        <end position="133"/>
    </location>
</feature>
<dbReference type="Pfam" id="PF00892">
    <property type="entry name" value="EamA"/>
    <property type="match status" value="2"/>
</dbReference>
<feature type="transmembrane region" description="Helical" evidence="11">
    <location>
        <begin position="61"/>
        <end position="82"/>
    </location>
</feature>
<evidence type="ECO:0000313" key="13">
    <source>
        <dbReference type="EMBL" id="RWX77098.1"/>
    </source>
</evidence>